<dbReference type="GO" id="GO:0140359">
    <property type="term" value="F:ABC-type transporter activity"/>
    <property type="evidence" value="ECO:0007669"/>
    <property type="project" value="InterPro"/>
</dbReference>
<keyword evidence="2" id="KW-0813">Transport</keyword>
<dbReference type="PANTHER" id="PTHR45136">
    <property type="entry name" value="ABC TRANSPORTER DOMAIN-CONTAINING PROTEIN"/>
    <property type="match status" value="1"/>
</dbReference>
<keyword evidence="4" id="KW-0677">Repeat</keyword>
<comment type="similarity">
    <text evidence="1">Belongs to the ABC transporter superfamily. ABCB family. Multidrug resistance exporter (TC 3.A.1.201) subfamily.</text>
</comment>
<evidence type="ECO:0000259" key="9">
    <source>
        <dbReference type="PROSITE" id="PS50929"/>
    </source>
</evidence>
<dbReference type="InterPro" id="IPR027417">
    <property type="entry name" value="P-loop_NTPase"/>
</dbReference>
<dbReference type="InterPro" id="IPR036640">
    <property type="entry name" value="ABC1_TM_sf"/>
</dbReference>
<keyword evidence="5 8" id="KW-1133">Transmembrane helix</keyword>
<keyword evidence="6 8" id="KW-0472">Membrane</keyword>
<dbReference type="GO" id="GO:0005524">
    <property type="term" value="F:ATP binding"/>
    <property type="evidence" value="ECO:0007669"/>
    <property type="project" value="InterPro"/>
</dbReference>
<name>A0A9Q0UDJ7_9ROSI</name>
<feature type="domain" description="ABC transmembrane type-1" evidence="9">
    <location>
        <begin position="1"/>
        <end position="94"/>
    </location>
</feature>
<dbReference type="EMBL" id="JAPFFM010000012">
    <property type="protein sequence ID" value="KAJ6727953.1"/>
    <property type="molecule type" value="Genomic_DNA"/>
</dbReference>
<feature type="transmembrane region" description="Helical" evidence="8">
    <location>
        <begin position="54"/>
        <end position="71"/>
    </location>
</feature>
<dbReference type="GO" id="GO:0016020">
    <property type="term" value="C:membrane"/>
    <property type="evidence" value="ECO:0007669"/>
    <property type="project" value="InterPro"/>
</dbReference>
<protein>
    <submittedName>
        <fullName evidence="10">ABC TRANSPORTER B FAMILY PROTEIN</fullName>
    </submittedName>
</protein>
<dbReference type="Pfam" id="PF00664">
    <property type="entry name" value="ABC_membrane"/>
    <property type="match status" value="1"/>
</dbReference>
<dbReference type="AlphaFoldDB" id="A0A9Q0UDJ7"/>
<dbReference type="Gene3D" id="1.20.1560.10">
    <property type="entry name" value="ABC transporter type 1, transmembrane domain"/>
    <property type="match status" value="1"/>
</dbReference>
<organism evidence="10 11">
    <name type="scientific">Salix koriyanagi</name>
    <dbReference type="NCBI Taxonomy" id="2511006"/>
    <lineage>
        <taxon>Eukaryota</taxon>
        <taxon>Viridiplantae</taxon>
        <taxon>Streptophyta</taxon>
        <taxon>Embryophyta</taxon>
        <taxon>Tracheophyta</taxon>
        <taxon>Spermatophyta</taxon>
        <taxon>Magnoliopsida</taxon>
        <taxon>eudicotyledons</taxon>
        <taxon>Gunneridae</taxon>
        <taxon>Pentapetalae</taxon>
        <taxon>rosids</taxon>
        <taxon>fabids</taxon>
        <taxon>Malpighiales</taxon>
        <taxon>Salicaceae</taxon>
        <taxon>Saliceae</taxon>
        <taxon>Salix</taxon>
    </lineage>
</organism>
<evidence type="ECO:0000256" key="6">
    <source>
        <dbReference type="ARBA" id="ARBA00023136"/>
    </source>
</evidence>
<dbReference type="Proteomes" id="UP001151752">
    <property type="component" value="Chromosome 11"/>
</dbReference>
<accession>A0A9Q0UDJ7</accession>
<dbReference type="SUPFAM" id="SSF52540">
    <property type="entry name" value="P-loop containing nucleoside triphosphate hydrolases"/>
    <property type="match status" value="1"/>
</dbReference>
<reference evidence="10" key="1">
    <citation type="submission" date="2022-11" db="EMBL/GenBank/DDBJ databases">
        <authorList>
            <person name="Hyden B.L."/>
            <person name="Feng K."/>
            <person name="Yates T."/>
            <person name="Jawdy S."/>
            <person name="Smart L.B."/>
            <person name="Muchero W."/>
        </authorList>
    </citation>
    <scope>NUCLEOTIDE SEQUENCE</scope>
    <source>
        <tissue evidence="10">Shoot tip</tissue>
    </source>
</reference>
<dbReference type="PANTHER" id="PTHR45136:SF2">
    <property type="entry name" value="ABC TRANSPORTER DOMAIN-CONTAINING PROTEIN"/>
    <property type="match status" value="1"/>
</dbReference>
<proteinExistence type="inferred from homology"/>
<gene>
    <name evidence="10" type="ORF">OIU74_006070</name>
</gene>
<evidence type="ECO:0000313" key="11">
    <source>
        <dbReference type="Proteomes" id="UP001151752"/>
    </source>
</evidence>
<dbReference type="PROSITE" id="PS50929">
    <property type="entry name" value="ABC_TM1F"/>
    <property type="match status" value="1"/>
</dbReference>
<evidence type="ECO:0000256" key="7">
    <source>
        <dbReference type="ARBA" id="ARBA00023180"/>
    </source>
</evidence>
<evidence type="ECO:0000256" key="8">
    <source>
        <dbReference type="SAM" id="Phobius"/>
    </source>
</evidence>
<dbReference type="SUPFAM" id="SSF90123">
    <property type="entry name" value="ABC transporter transmembrane region"/>
    <property type="match status" value="1"/>
</dbReference>
<keyword evidence="11" id="KW-1185">Reference proteome</keyword>
<evidence type="ECO:0000256" key="2">
    <source>
        <dbReference type="ARBA" id="ARBA00022448"/>
    </source>
</evidence>
<evidence type="ECO:0000256" key="3">
    <source>
        <dbReference type="ARBA" id="ARBA00022692"/>
    </source>
</evidence>
<evidence type="ECO:0000256" key="1">
    <source>
        <dbReference type="ARBA" id="ARBA00007577"/>
    </source>
</evidence>
<dbReference type="Gene3D" id="3.40.50.300">
    <property type="entry name" value="P-loop containing nucleotide triphosphate hydrolases"/>
    <property type="match status" value="1"/>
</dbReference>
<reference evidence="10" key="2">
    <citation type="journal article" date="2023" name="Int. J. Mol. Sci.">
        <title>De Novo Assembly and Annotation of 11 Diverse Shrub Willow (Salix) Genomes Reveals Novel Gene Organization in Sex-Linked Regions.</title>
        <authorList>
            <person name="Hyden B."/>
            <person name="Feng K."/>
            <person name="Yates T.B."/>
            <person name="Jawdy S."/>
            <person name="Cereghino C."/>
            <person name="Smart L.B."/>
            <person name="Muchero W."/>
        </authorList>
    </citation>
    <scope>NUCLEOTIDE SEQUENCE</scope>
    <source>
        <tissue evidence="10">Shoot tip</tissue>
    </source>
</reference>
<evidence type="ECO:0000313" key="10">
    <source>
        <dbReference type="EMBL" id="KAJ6727953.1"/>
    </source>
</evidence>
<feature type="transmembrane region" description="Helical" evidence="8">
    <location>
        <begin position="77"/>
        <end position="94"/>
    </location>
</feature>
<evidence type="ECO:0000256" key="5">
    <source>
        <dbReference type="ARBA" id="ARBA00022989"/>
    </source>
</evidence>
<dbReference type="InterPro" id="IPR011527">
    <property type="entry name" value="ABC1_TM_dom"/>
</dbReference>
<evidence type="ECO:0000256" key="4">
    <source>
        <dbReference type="ARBA" id="ARBA00022737"/>
    </source>
</evidence>
<comment type="caution">
    <text evidence="10">The sequence shown here is derived from an EMBL/GenBank/DDBJ whole genome shotgun (WGS) entry which is preliminary data.</text>
</comment>
<sequence>MGERLTKRVREKLLAKLMIFEIGWFDDDENTSAAVCARLAIEASMVRSFVGDRMCHFLYKTFFGSVFAYSIRLVLTWRLTLVMIAVQPLVIGILDRKRKTVALVGPSGSGKSTIIGHMERFYDDPLKGAVFID</sequence>
<keyword evidence="3 8" id="KW-0812">Transmembrane</keyword>
<keyword evidence="7" id="KW-0325">Glycoprotein</keyword>